<evidence type="ECO:0000256" key="2">
    <source>
        <dbReference type="ARBA" id="ARBA00002631"/>
    </source>
</evidence>
<dbReference type="Pfam" id="PF03167">
    <property type="entry name" value="UDG"/>
    <property type="match status" value="1"/>
</dbReference>
<dbReference type="Proteomes" id="UP000198623">
    <property type="component" value="Unassembled WGS sequence"/>
</dbReference>
<dbReference type="InterPro" id="IPR002043">
    <property type="entry name" value="UDG_fam1"/>
</dbReference>
<dbReference type="Gene3D" id="3.40.470.10">
    <property type="entry name" value="Uracil-DNA glycosylase-like domain"/>
    <property type="match status" value="1"/>
</dbReference>
<feature type="domain" description="Uracil-DNA glycosylase-like" evidence="12">
    <location>
        <begin position="50"/>
        <end position="210"/>
    </location>
</feature>
<sequence>MLERAKSWQPYLEDEIEAPYMQSLLAFLQQEKQRHKVIFPPEASWLHALQVTALDQVKVVIIGQDPYHQPGQAHGLCFSVKPGVKPPPSLVNIYKELESDLAIPRAEHGYLESWAQQGVLLLNAVLTVQDSNAASHQGKGWEQFTDKVIEVVNRECEHVVFLLWGSYAQKKGAMIDQTRHLVLKAPHPSPLAAHRGFFGCRHFSQANQYLLQHAKQPINWQLPKSDSVKREVIQGDLWS</sequence>
<reference evidence="14" key="1">
    <citation type="submission" date="2016-10" db="EMBL/GenBank/DDBJ databases">
        <authorList>
            <person name="Varghese N."/>
            <person name="Submissions S."/>
        </authorList>
    </citation>
    <scope>NUCLEOTIDE SEQUENCE [LARGE SCALE GENOMIC DNA]</scope>
    <source>
        <strain evidence="14">CGMCC 1.10971</strain>
    </source>
</reference>
<evidence type="ECO:0000256" key="3">
    <source>
        <dbReference type="ARBA" id="ARBA00008184"/>
    </source>
</evidence>
<keyword evidence="7 9" id="KW-0378">Hydrolase</keyword>
<dbReference type="PANTHER" id="PTHR11264">
    <property type="entry name" value="URACIL-DNA GLYCOSYLASE"/>
    <property type="match status" value="1"/>
</dbReference>
<evidence type="ECO:0000256" key="10">
    <source>
        <dbReference type="PROSITE-ProRule" id="PRU10072"/>
    </source>
</evidence>
<evidence type="ECO:0000256" key="9">
    <source>
        <dbReference type="HAMAP-Rule" id="MF_00148"/>
    </source>
</evidence>
<keyword evidence="14" id="KW-1185">Reference proteome</keyword>
<evidence type="ECO:0000256" key="7">
    <source>
        <dbReference type="ARBA" id="ARBA00022801"/>
    </source>
</evidence>
<evidence type="ECO:0000259" key="12">
    <source>
        <dbReference type="SMART" id="SM00986"/>
    </source>
</evidence>
<evidence type="ECO:0000256" key="11">
    <source>
        <dbReference type="RuleBase" id="RU003780"/>
    </source>
</evidence>
<accession>A0A1I2U9S8</accession>
<dbReference type="OrthoDB" id="9804372at2"/>
<comment type="function">
    <text evidence="2 9 11">Excises uracil residues from the DNA which can arise as a result of misincorporation of dUMP residues by DNA polymerase or due to deamination of cytosine.</text>
</comment>
<dbReference type="RefSeq" id="WP_090729203.1">
    <property type="nucleotide sequence ID" value="NZ_FOOU01000012.1"/>
</dbReference>
<dbReference type="SMART" id="SM00986">
    <property type="entry name" value="UDG"/>
    <property type="match status" value="1"/>
</dbReference>
<dbReference type="GO" id="GO:0004844">
    <property type="term" value="F:uracil DNA N-glycosylase activity"/>
    <property type="evidence" value="ECO:0007669"/>
    <property type="project" value="UniProtKB-UniRule"/>
</dbReference>
<dbReference type="CDD" id="cd10027">
    <property type="entry name" value="UDG-F1-like"/>
    <property type="match status" value="1"/>
</dbReference>
<dbReference type="EC" id="3.2.2.27" evidence="4 9"/>
<dbReference type="NCBIfam" id="NF003592">
    <property type="entry name" value="PRK05254.1-5"/>
    <property type="match status" value="1"/>
</dbReference>
<dbReference type="NCBIfam" id="NF003591">
    <property type="entry name" value="PRK05254.1-4"/>
    <property type="match status" value="1"/>
</dbReference>
<proteinExistence type="inferred from homology"/>
<dbReference type="NCBIfam" id="NF003588">
    <property type="entry name" value="PRK05254.1-1"/>
    <property type="match status" value="1"/>
</dbReference>
<dbReference type="GO" id="GO:0097510">
    <property type="term" value="P:base-excision repair, AP site formation via deaminated base removal"/>
    <property type="evidence" value="ECO:0007669"/>
    <property type="project" value="TreeGrafter"/>
</dbReference>
<protein>
    <recommendedName>
        <fullName evidence="5 9">Uracil-DNA glycosylase</fullName>
        <shortName evidence="9">UDG</shortName>
        <ecNumber evidence="4 9">3.2.2.27</ecNumber>
    </recommendedName>
</protein>
<name>A0A1I2U9S8_9GAMM</name>
<organism evidence="13 14">
    <name type="scientific">Neptunomonas qingdaonensis</name>
    <dbReference type="NCBI Taxonomy" id="1045558"/>
    <lineage>
        <taxon>Bacteria</taxon>
        <taxon>Pseudomonadati</taxon>
        <taxon>Pseudomonadota</taxon>
        <taxon>Gammaproteobacteria</taxon>
        <taxon>Oceanospirillales</taxon>
        <taxon>Oceanospirillaceae</taxon>
        <taxon>Neptunomonas</taxon>
    </lineage>
</organism>
<dbReference type="InterPro" id="IPR005122">
    <property type="entry name" value="Uracil-DNA_glycosylase-like"/>
</dbReference>
<dbReference type="SMART" id="SM00987">
    <property type="entry name" value="UreE_C"/>
    <property type="match status" value="1"/>
</dbReference>
<dbReference type="STRING" id="1045558.SAMN05216175_11283"/>
<dbReference type="NCBIfam" id="NF003589">
    <property type="entry name" value="PRK05254.1-2"/>
    <property type="match status" value="1"/>
</dbReference>
<evidence type="ECO:0000313" key="14">
    <source>
        <dbReference type="Proteomes" id="UP000198623"/>
    </source>
</evidence>
<dbReference type="AlphaFoldDB" id="A0A1I2U9S8"/>
<dbReference type="PANTHER" id="PTHR11264:SF0">
    <property type="entry name" value="URACIL-DNA GLYCOSYLASE"/>
    <property type="match status" value="1"/>
</dbReference>
<dbReference type="PROSITE" id="PS00130">
    <property type="entry name" value="U_DNA_GLYCOSYLASE"/>
    <property type="match status" value="1"/>
</dbReference>
<gene>
    <name evidence="9" type="primary">ung</name>
    <name evidence="13" type="ORF">SAMN05216175_11283</name>
</gene>
<dbReference type="EMBL" id="FOOU01000012">
    <property type="protein sequence ID" value="SFG73872.1"/>
    <property type="molecule type" value="Genomic_DNA"/>
</dbReference>
<dbReference type="SUPFAM" id="SSF52141">
    <property type="entry name" value="Uracil-DNA glycosylase-like"/>
    <property type="match status" value="1"/>
</dbReference>
<dbReference type="HAMAP" id="MF_00148">
    <property type="entry name" value="UDG"/>
    <property type="match status" value="1"/>
</dbReference>
<dbReference type="GO" id="GO:0005737">
    <property type="term" value="C:cytoplasm"/>
    <property type="evidence" value="ECO:0007669"/>
    <property type="project" value="UniProtKB-SubCell"/>
</dbReference>
<evidence type="ECO:0000313" key="13">
    <source>
        <dbReference type="EMBL" id="SFG73872.1"/>
    </source>
</evidence>
<comment type="similarity">
    <text evidence="3 9 11">Belongs to the uracil-DNA glycosylase (UDG) superfamily. UNG family.</text>
</comment>
<keyword evidence="6 9" id="KW-0227">DNA damage</keyword>
<dbReference type="FunFam" id="3.40.470.10:FF:000001">
    <property type="entry name" value="Uracil-DNA glycosylase"/>
    <property type="match status" value="1"/>
</dbReference>
<dbReference type="InterPro" id="IPR036895">
    <property type="entry name" value="Uracil-DNA_glycosylase-like_sf"/>
</dbReference>
<feature type="active site" description="Proton acceptor" evidence="9 10">
    <location>
        <position position="65"/>
    </location>
</feature>
<evidence type="ECO:0000256" key="4">
    <source>
        <dbReference type="ARBA" id="ARBA00012030"/>
    </source>
</evidence>
<dbReference type="NCBIfam" id="TIGR00628">
    <property type="entry name" value="ung"/>
    <property type="match status" value="1"/>
</dbReference>
<evidence type="ECO:0000256" key="1">
    <source>
        <dbReference type="ARBA" id="ARBA00001400"/>
    </source>
</evidence>
<evidence type="ECO:0000256" key="6">
    <source>
        <dbReference type="ARBA" id="ARBA00022763"/>
    </source>
</evidence>
<keyword evidence="8 9" id="KW-0234">DNA repair</keyword>
<keyword evidence="9" id="KW-0963">Cytoplasm</keyword>
<evidence type="ECO:0000256" key="8">
    <source>
        <dbReference type="ARBA" id="ARBA00023204"/>
    </source>
</evidence>
<comment type="subcellular location">
    <subcellularLocation>
        <location evidence="9">Cytoplasm</location>
    </subcellularLocation>
</comment>
<comment type="catalytic activity">
    <reaction evidence="1 9 11">
        <text>Hydrolyzes single-stranded DNA or mismatched double-stranded DNA and polynucleotides, releasing free uracil.</text>
        <dbReference type="EC" id="3.2.2.27"/>
    </reaction>
</comment>
<evidence type="ECO:0000256" key="5">
    <source>
        <dbReference type="ARBA" id="ARBA00018429"/>
    </source>
</evidence>
<dbReference type="InterPro" id="IPR018085">
    <property type="entry name" value="Ura-DNA_Glyclase_AS"/>
</dbReference>